<evidence type="ECO:0000256" key="2">
    <source>
        <dbReference type="ARBA" id="ARBA00008163"/>
    </source>
</evidence>
<dbReference type="Gene3D" id="2.40.160.60">
    <property type="entry name" value="Outer membrane protein transport protein (OMPP1/FadL/TodX)"/>
    <property type="match status" value="1"/>
</dbReference>
<evidence type="ECO:0000313" key="9">
    <source>
        <dbReference type="EMBL" id="POB01998.1"/>
    </source>
</evidence>
<name>A0A2P4ESK8_9GAMM</name>
<feature type="signal peptide" evidence="8">
    <location>
        <begin position="1"/>
        <end position="24"/>
    </location>
</feature>
<dbReference type="RefSeq" id="WP_104739272.1">
    <property type="nucleotide sequence ID" value="NZ_BMHR01000014.1"/>
</dbReference>
<evidence type="ECO:0000256" key="7">
    <source>
        <dbReference type="ARBA" id="ARBA00023237"/>
    </source>
</evidence>
<organism evidence="9 10">
    <name type="scientific">Halopseudomonas oceani</name>
    <dbReference type="NCBI Taxonomy" id="1708783"/>
    <lineage>
        <taxon>Bacteria</taxon>
        <taxon>Pseudomonadati</taxon>
        <taxon>Pseudomonadota</taxon>
        <taxon>Gammaproteobacteria</taxon>
        <taxon>Pseudomonadales</taxon>
        <taxon>Pseudomonadaceae</taxon>
        <taxon>Halopseudomonas</taxon>
    </lineage>
</organism>
<sequence length="414" mass="44786">MNRHAWLKSSAALAVTLAATGVSANGLSINEQSASGMGTGFAGRSSAAEDASTLFGNPAGMSRLDRTEVSGGFATIFASTDIDDAQGFTSGTNRGDMVPTATIPFGYLVAPLNDRWHAGIGIYAPFGVISDYEKGFQGRVHGLYSKVQVVTLQPTLSYQINDRVSVGFGPTINRISGKLTSQPLAALGSDAKVNIKGDDTGYGFNAGVLVQVTDQVRWGLTYHSAIDFGLEGRTRFSGFNPQIGPDGSYDAALDITMPESVDTSITWELDDRWTVYAGSTWTRWSRLDKIVVENSGLLAPYQPNFGAIEEQMKWEDIISWAVGASYQLNPQWVLRAGFTSDPSPTNDTHRTVRIPVSDRKVFSLGAGWDVTPDLTLDVAYSYLREAKGEINTADYTAEFRNDAHGLATQVSWRF</sequence>
<keyword evidence="10" id="KW-1185">Reference proteome</keyword>
<keyword evidence="5 8" id="KW-0732">Signal</keyword>
<dbReference type="PANTHER" id="PTHR35093:SF8">
    <property type="entry name" value="OUTER MEMBRANE PROTEIN NMB0088-RELATED"/>
    <property type="match status" value="1"/>
</dbReference>
<keyword evidence="6" id="KW-0472">Membrane</keyword>
<evidence type="ECO:0000313" key="10">
    <source>
        <dbReference type="Proteomes" id="UP000243451"/>
    </source>
</evidence>
<comment type="subcellular location">
    <subcellularLocation>
        <location evidence="1">Cell outer membrane</location>
        <topology evidence="1">Multi-pass membrane protein</topology>
    </subcellularLocation>
</comment>
<dbReference type="AlphaFoldDB" id="A0A2P4ESK8"/>
<keyword evidence="4" id="KW-0812">Transmembrane</keyword>
<comment type="similarity">
    <text evidence="2">Belongs to the OmpP1/FadL family.</text>
</comment>
<dbReference type="Proteomes" id="UP000243451">
    <property type="component" value="Unassembled WGS sequence"/>
</dbReference>
<dbReference type="EMBL" id="PPSK01000016">
    <property type="protein sequence ID" value="POB01998.1"/>
    <property type="molecule type" value="Genomic_DNA"/>
</dbReference>
<evidence type="ECO:0000256" key="5">
    <source>
        <dbReference type="ARBA" id="ARBA00022729"/>
    </source>
</evidence>
<dbReference type="OrthoDB" id="19849at2"/>
<keyword evidence="3" id="KW-1134">Transmembrane beta strand</keyword>
<dbReference type="GO" id="GO:0009279">
    <property type="term" value="C:cell outer membrane"/>
    <property type="evidence" value="ECO:0007669"/>
    <property type="project" value="UniProtKB-SubCell"/>
</dbReference>
<evidence type="ECO:0000256" key="6">
    <source>
        <dbReference type="ARBA" id="ARBA00023136"/>
    </source>
</evidence>
<gene>
    <name evidence="9" type="ORF">C1949_14925</name>
</gene>
<proteinExistence type="inferred from homology"/>
<evidence type="ECO:0000256" key="8">
    <source>
        <dbReference type="SAM" id="SignalP"/>
    </source>
</evidence>
<dbReference type="SUPFAM" id="SSF56935">
    <property type="entry name" value="Porins"/>
    <property type="match status" value="1"/>
</dbReference>
<dbReference type="GO" id="GO:0015483">
    <property type="term" value="F:long-chain fatty acid transporting porin activity"/>
    <property type="evidence" value="ECO:0007669"/>
    <property type="project" value="TreeGrafter"/>
</dbReference>
<evidence type="ECO:0000256" key="4">
    <source>
        <dbReference type="ARBA" id="ARBA00022692"/>
    </source>
</evidence>
<evidence type="ECO:0000256" key="3">
    <source>
        <dbReference type="ARBA" id="ARBA00022452"/>
    </source>
</evidence>
<keyword evidence="7" id="KW-0998">Cell outer membrane</keyword>
<dbReference type="Pfam" id="PF03349">
    <property type="entry name" value="Toluene_X"/>
    <property type="match status" value="1"/>
</dbReference>
<dbReference type="PANTHER" id="PTHR35093">
    <property type="entry name" value="OUTER MEMBRANE PROTEIN NMB0088-RELATED"/>
    <property type="match status" value="1"/>
</dbReference>
<comment type="caution">
    <text evidence="9">The sequence shown here is derived from an EMBL/GenBank/DDBJ whole genome shotgun (WGS) entry which is preliminary data.</text>
</comment>
<feature type="chain" id="PRO_5015152399" evidence="8">
    <location>
        <begin position="25"/>
        <end position="414"/>
    </location>
</feature>
<accession>A0A2P4ESK8</accession>
<reference evidence="9 10" key="1">
    <citation type="submission" date="2018-01" db="EMBL/GenBank/DDBJ databases">
        <title>Draft genome of the type strain Pseudomonas oceani DSM 100277 isolated from the deep water in Okinawa trough, northwestern Pacific Ocean.</title>
        <authorList>
            <person name="Gomila M."/>
            <person name="Mulet M."/>
            <person name="Garcia-Valdes E."/>
            <person name="Lalucat J."/>
        </authorList>
    </citation>
    <scope>NUCLEOTIDE SEQUENCE [LARGE SCALE GENOMIC DNA]</scope>
    <source>
        <strain evidence="9 10">DSM 100277</strain>
    </source>
</reference>
<evidence type="ECO:0000256" key="1">
    <source>
        <dbReference type="ARBA" id="ARBA00004571"/>
    </source>
</evidence>
<dbReference type="InterPro" id="IPR005017">
    <property type="entry name" value="OMPP1/FadL/TodX"/>
</dbReference>
<protein>
    <submittedName>
        <fullName evidence="9">Long-chain fatty acid transport protein</fullName>
    </submittedName>
</protein>